<sequence>MSLKDLDPNILLILIGSLFVLIGASGKIFIEKFSVVVASAGSRILVVVIGLVMLGIGVVGPGKFFSGQIAGPAASKPVPQPDSAQIRPSFDCARVTSKAEQMVCSSQELAVLDLSVANAYRDAMARLHTDYERRQLKAAQLFWLQEVRGKCQDAACLKEAYEVRERQLREASH</sequence>
<dbReference type="Proteomes" id="UP001334732">
    <property type="component" value="Chromosome"/>
</dbReference>
<dbReference type="EMBL" id="CP141769">
    <property type="protein sequence ID" value="WRS38500.1"/>
    <property type="molecule type" value="Genomic_DNA"/>
</dbReference>
<evidence type="ECO:0000313" key="3">
    <source>
        <dbReference type="Proteomes" id="UP001334732"/>
    </source>
</evidence>
<organism evidence="2 3">
    <name type="scientific">Thiobacillus sedimenti</name>
    <dbReference type="NCBI Taxonomy" id="3110231"/>
    <lineage>
        <taxon>Bacteria</taxon>
        <taxon>Pseudomonadati</taxon>
        <taxon>Pseudomonadota</taxon>
        <taxon>Betaproteobacteria</taxon>
        <taxon>Nitrosomonadales</taxon>
        <taxon>Thiobacillaceae</taxon>
        <taxon>Thiobacillus</taxon>
    </lineage>
</organism>
<dbReference type="InterPro" id="IPR052755">
    <property type="entry name" value="Lysozyme_Inhibitor_LprI"/>
</dbReference>
<dbReference type="PANTHER" id="PTHR37549">
    <property type="entry name" value="LIPOPROTEIN LPRI"/>
    <property type="match status" value="1"/>
</dbReference>
<dbReference type="Gene3D" id="1.20.1270.180">
    <property type="match status" value="1"/>
</dbReference>
<accession>A0ABZ1CHP0</accession>
<evidence type="ECO:0008006" key="4">
    <source>
        <dbReference type="Google" id="ProtNLM"/>
    </source>
</evidence>
<gene>
    <name evidence="2" type="ORF">VA613_10845</name>
</gene>
<dbReference type="PANTHER" id="PTHR37549:SF1">
    <property type="entry name" value="LIPOPROTEIN LPRI"/>
    <property type="match status" value="1"/>
</dbReference>
<dbReference type="RefSeq" id="WP_324779031.1">
    <property type="nucleotide sequence ID" value="NZ_CP141769.1"/>
</dbReference>
<proteinExistence type="predicted"/>
<keyword evidence="1" id="KW-1133">Transmembrane helix</keyword>
<keyword evidence="1" id="KW-0472">Membrane</keyword>
<evidence type="ECO:0000256" key="1">
    <source>
        <dbReference type="SAM" id="Phobius"/>
    </source>
</evidence>
<feature type="transmembrane region" description="Helical" evidence="1">
    <location>
        <begin position="36"/>
        <end position="59"/>
    </location>
</feature>
<name>A0ABZ1CHP0_9PROT</name>
<protein>
    <recommendedName>
        <fullName evidence="4">Lysozyme inhibitor LprI N-terminal domain-containing protein</fullName>
    </recommendedName>
</protein>
<reference evidence="2 3" key="1">
    <citation type="submission" date="2023-12" db="EMBL/GenBank/DDBJ databases">
        <title>Thiobacillus sedimentum sp. nov., a chemolithoautotrophic sulfur-oxidizing bacterium isolated from freshwater sediment.</title>
        <authorList>
            <person name="Luo J."/>
            <person name="Dai C."/>
        </authorList>
    </citation>
    <scope>NUCLEOTIDE SEQUENCE [LARGE SCALE GENOMIC DNA]</scope>
    <source>
        <strain evidence="2 3">SCUT-2</strain>
    </source>
</reference>
<keyword evidence="3" id="KW-1185">Reference proteome</keyword>
<keyword evidence="1" id="KW-0812">Transmembrane</keyword>
<evidence type="ECO:0000313" key="2">
    <source>
        <dbReference type="EMBL" id="WRS38500.1"/>
    </source>
</evidence>